<evidence type="ECO:0000313" key="8">
    <source>
        <dbReference type="Proteomes" id="UP000659904"/>
    </source>
</evidence>
<keyword evidence="8" id="KW-1185">Reference proteome</keyword>
<evidence type="ECO:0000313" key="7">
    <source>
        <dbReference type="EMBL" id="GIF96085.1"/>
    </source>
</evidence>
<evidence type="ECO:0000256" key="2">
    <source>
        <dbReference type="ARBA" id="ARBA00023052"/>
    </source>
</evidence>
<gene>
    <name evidence="7" type="ORF">Cci01nite_11790</name>
</gene>
<dbReference type="EMBL" id="BONH01000002">
    <property type="protein sequence ID" value="GIF96085.1"/>
    <property type="molecule type" value="Genomic_DNA"/>
</dbReference>
<dbReference type="Gene3D" id="3.40.50.970">
    <property type="match status" value="2"/>
</dbReference>
<dbReference type="InterPro" id="IPR011766">
    <property type="entry name" value="TPP_enzyme_TPP-bd"/>
</dbReference>
<dbReference type="InterPro" id="IPR045229">
    <property type="entry name" value="TPP_enz"/>
</dbReference>
<comment type="similarity">
    <text evidence="1 3">Belongs to the TPP enzyme family.</text>
</comment>
<dbReference type="InterPro" id="IPR012001">
    <property type="entry name" value="Thiamin_PyroP_enz_TPP-bd_dom"/>
</dbReference>
<dbReference type="InterPro" id="IPR029061">
    <property type="entry name" value="THDP-binding"/>
</dbReference>
<dbReference type="Pfam" id="PF00205">
    <property type="entry name" value="TPP_enzyme_M"/>
    <property type="match status" value="1"/>
</dbReference>
<feature type="domain" description="Thiamine pyrophosphate enzyme N-terminal TPP-binding" evidence="6">
    <location>
        <begin position="28"/>
        <end position="129"/>
    </location>
</feature>
<sequence>MSGSRTQRSFGVLTHEERTADMNNIKTTVHNVTYDLLRSLGLTTVFGNPGSTEQTFLQDFPDDFHYVLALQEASAIAMADGFAQATGRPALVNLHSCAGLGNSMGNLIAVNKGHTPLIITAGQQHREMLVGEPYLSSPDATTMPHPWVKWSYEPARAEAVPEAFMRAYAMALQPPAGPVFLSIPLDDWNQPLDGPAVRRSVSSSYAPDPERLRHFADRISASQHPALVFGPDVDRAGGWQDAVALAEKLNAAVYGAPLADRASFPEDHPLYQGPLGMSLKSVSDRLAGHDLVVVIGTEVFRYYPWVAGDILPAGTDLLQITEDPGVAGAARVGDSLLGNAKQAIQQLVQLVAAGTARTAPPPLAWPRKLPSTPSSPLTPDEVYAALSRVRPPHAVIVNESTSTMGQHAQWLPTTEPQSFYGTPSGGIGWALPATVGIAMGLKAQNAKRPVVCLIGDGSCQYSIQALWTAAQHKLPIVFVAMRNGEYSILKSFAELEHTPGVPGLDLPGLDIATVARGFGCHSVEVTTTEQLETEFTAALGAAGPTVIVVRTKPQQTAL</sequence>
<comment type="caution">
    <text evidence="7">The sequence shown here is derived from an EMBL/GenBank/DDBJ whole genome shotgun (WGS) entry which is preliminary data.</text>
</comment>
<accession>A0A8J3NX66</accession>
<dbReference type="GO" id="GO:0050660">
    <property type="term" value="F:flavin adenine dinucleotide binding"/>
    <property type="evidence" value="ECO:0007669"/>
    <property type="project" value="TreeGrafter"/>
</dbReference>
<dbReference type="PANTHER" id="PTHR18968">
    <property type="entry name" value="THIAMINE PYROPHOSPHATE ENZYMES"/>
    <property type="match status" value="1"/>
</dbReference>
<evidence type="ECO:0000256" key="3">
    <source>
        <dbReference type="RuleBase" id="RU362132"/>
    </source>
</evidence>
<organism evidence="7 8">
    <name type="scientific">Catellatospora citrea</name>
    <dbReference type="NCBI Taxonomy" id="53366"/>
    <lineage>
        <taxon>Bacteria</taxon>
        <taxon>Bacillati</taxon>
        <taxon>Actinomycetota</taxon>
        <taxon>Actinomycetes</taxon>
        <taxon>Micromonosporales</taxon>
        <taxon>Micromonosporaceae</taxon>
        <taxon>Catellatospora</taxon>
    </lineage>
</organism>
<evidence type="ECO:0000259" key="5">
    <source>
        <dbReference type="Pfam" id="PF02775"/>
    </source>
</evidence>
<dbReference type="Pfam" id="PF02776">
    <property type="entry name" value="TPP_enzyme_N"/>
    <property type="match status" value="1"/>
</dbReference>
<dbReference type="CDD" id="cd02002">
    <property type="entry name" value="TPP_BFDC"/>
    <property type="match status" value="1"/>
</dbReference>
<feature type="domain" description="Thiamine pyrophosphate enzyme central" evidence="4">
    <location>
        <begin position="213"/>
        <end position="347"/>
    </location>
</feature>
<dbReference type="AlphaFoldDB" id="A0A8J3NX66"/>
<dbReference type="Proteomes" id="UP000659904">
    <property type="component" value="Unassembled WGS sequence"/>
</dbReference>
<dbReference type="PANTHER" id="PTHR18968:SF133">
    <property type="entry name" value="BENZOYLFORMATE DECARBOXYLASE"/>
    <property type="match status" value="1"/>
</dbReference>
<dbReference type="InterPro" id="IPR029035">
    <property type="entry name" value="DHS-like_NAD/FAD-binding_dom"/>
</dbReference>
<dbReference type="CDD" id="cd07035">
    <property type="entry name" value="TPP_PYR_POX_like"/>
    <property type="match status" value="1"/>
</dbReference>
<protein>
    <submittedName>
        <fullName evidence="7">Benzoylformate decarboxylase</fullName>
    </submittedName>
</protein>
<name>A0A8J3NX66_9ACTN</name>
<feature type="domain" description="Thiamine pyrophosphate enzyme TPP-binding" evidence="5">
    <location>
        <begin position="405"/>
        <end position="549"/>
    </location>
</feature>
<dbReference type="SUPFAM" id="SSF52467">
    <property type="entry name" value="DHS-like NAD/FAD-binding domain"/>
    <property type="match status" value="1"/>
</dbReference>
<reference evidence="7 8" key="1">
    <citation type="submission" date="2021-01" db="EMBL/GenBank/DDBJ databases">
        <title>Whole genome shotgun sequence of Catellatospora citrea NBRC 14495.</title>
        <authorList>
            <person name="Komaki H."/>
            <person name="Tamura T."/>
        </authorList>
    </citation>
    <scope>NUCLEOTIDE SEQUENCE [LARGE SCALE GENOMIC DNA]</scope>
    <source>
        <strain evidence="7 8">NBRC 14495</strain>
    </source>
</reference>
<evidence type="ECO:0000259" key="6">
    <source>
        <dbReference type="Pfam" id="PF02776"/>
    </source>
</evidence>
<dbReference type="Gene3D" id="3.40.50.1220">
    <property type="entry name" value="TPP-binding domain"/>
    <property type="match status" value="1"/>
</dbReference>
<evidence type="ECO:0000256" key="1">
    <source>
        <dbReference type="ARBA" id="ARBA00007812"/>
    </source>
</evidence>
<dbReference type="GO" id="GO:0003984">
    <property type="term" value="F:acetolactate synthase activity"/>
    <property type="evidence" value="ECO:0007669"/>
    <property type="project" value="TreeGrafter"/>
</dbReference>
<dbReference type="Pfam" id="PF02775">
    <property type="entry name" value="TPP_enzyme_C"/>
    <property type="match status" value="1"/>
</dbReference>
<dbReference type="GO" id="GO:0000287">
    <property type="term" value="F:magnesium ion binding"/>
    <property type="evidence" value="ECO:0007669"/>
    <property type="project" value="InterPro"/>
</dbReference>
<dbReference type="SUPFAM" id="SSF52518">
    <property type="entry name" value="Thiamin diphosphate-binding fold (THDP-binding)"/>
    <property type="match status" value="2"/>
</dbReference>
<dbReference type="InterPro" id="IPR012000">
    <property type="entry name" value="Thiamin_PyroP_enz_cen_dom"/>
</dbReference>
<evidence type="ECO:0000259" key="4">
    <source>
        <dbReference type="Pfam" id="PF00205"/>
    </source>
</evidence>
<dbReference type="GO" id="GO:0030976">
    <property type="term" value="F:thiamine pyrophosphate binding"/>
    <property type="evidence" value="ECO:0007669"/>
    <property type="project" value="InterPro"/>
</dbReference>
<proteinExistence type="inferred from homology"/>
<dbReference type="NCBIfam" id="NF005485">
    <property type="entry name" value="PRK07092.1"/>
    <property type="match status" value="1"/>
</dbReference>
<keyword evidence="2 3" id="KW-0786">Thiamine pyrophosphate</keyword>